<dbReference type="GO" id="GO:0016567">
    <property type="term" value="P:protein ubiquitination"/>
    <property type="evidence" value="ECO:0007669"/>
    <property type="project" value="TreeGrafter"/>
</dbReference>
<dbReference type="InterPro" id="IPR013083">
    <property type="entry name" value="Znf_RING/FYVE/PHD"/>
</dbReference>
<evidence type="ECO:0000256" key="1">
    <source>
        <dbReference type="ARBA" id="ARBA00022723"/>
    </source>
</evidence>
<dbReference type="PANTHER" id="PTHR23164">
    <property type="entry name" value="EARLY ENDOSOME ANTIGEN 1"/>
    <property type="match status" value="1"/>
</dbReference>
<reference evidence="6 7" key="1">
    <citation type="submission" date="2014-04" db="EMBL/GenBank/DDBJ databases">
        <authorList>
            <consortium name="DOE Joint Genome Institute"/>
            <person name="Kuo A."/>
            <person name="Zuccaro A."/>
            <person name="Kohler A."/>
            <person name="Nagy L.G."/>
            <person name="Floudas D."/>
            <person name="Copeland A."/>
            <person name="Barry K.W."/>
            <person name="Cichocki N."/>
            <person name="Veneault-Fourrey C."/>
            <person name="LaButti K."/>
            <person name="Lindquist E.A."/>
            <person name="Lipzen A."/>
            <person name="Lundell T."/>
            <person name="Morin E."/>
            <person name="Murat C."/>
            <person name="Sun H."/>
            <person name="Tunlid A."/>
            <person name="Henrissat B."/>
            <person name="Grigoriev I.V."/>
            <person name="Hibbett D.S."/>
            <person name="Martin F."/>
            <person name="Nordberg H.P."/>
            <person name="Cantor M.N."/>
            <person name="Hua S.X."/>
        </authorList>
    </citation>
    <scope>NUCLEOTIDE SEQUENCE [LARGE SCALE GENOMIC DNA]</scope>
    <source>
        <strain evidence="6 7">MAFF 305830</strain>
    </source>
</reference>
<dbReference type="AlphaFoldDB" id="A0A0C2WFM4"/>
<protein>
    <recommendedName>
        <fullName evidence="5">FYVE-type domain-containing protein</fullName>
    </recommendedName>
</protein>
<dbReference type="HOGENOM" id="CLU_069851_0_0_1"/>
<evidence type="ECO:0000256" key="4">
    <source>
        <dbReference type="PROSITE-ProRule" id="PRU00091"/>
    </source>
</evidence>
<reference evidence="7" key="2">
    <citation type="submission" date="2015-01" db="EMBL/GenBank/DDBJ databases">
        <title>Evolutionary Origins and Diversification of the Mycorrhizal Mutualists.</title>
        <authorList>
            <consortium name="DOE Joint Genome Institute"/>
            <consortium name="Mycorrhizal Genomics Consortium"/>
            <person name="Kohler A."/>
            <person name="Kuo A."/>
            <person name="Nagy L.G."/>
            <person name="Floudas D."/>
            <person name="Copeland A."/>
            <person name="Barry K.W."/>
            <person name="Cichocki N."/>
            <person name="Veneault-Fourrey C."/>
            <person name="LaButti K."/>
            <person name="Lindquist E.A."/>
            <person name="Lipzen A."/>
            <person name="Lundell T."/>
            <person name="Morin E."/>
            <person name="Murat C."/>
            <person name="Riley R."/>
            <person name="Ohm R."/>
            <person name="Sun H."/>
            <person name="Tunlid A."/>
            <person name="Henrissat B."/>
            <person name="Grigoriev I.V."/>
            <person name="Hibbett D.S."/>
            <person name="Martin F."/>
        </authorList>
    </citation>
    <scope>NUCLEOTIDE SEQUENCE [LARGE SCALE GENOMIC DNA]</scope>
    <source>
        <strain evidence="7">MAFF 305830</strain>
    </source>
</reference>
<dbReference type="InterPro" id="IPR011011">
    <property type="entry name" value="Znf_FYVE_PHD"/>
</dbReference>
<dbReference type="GO" id="GO:0008270">
    <property type="term" value="F:zinc ion binding"/>
    <property type="evidence" value="ECO:0007669"/>
    <property type="project" value="UniProtKB-KW"/>
</dbReference>
<dbReference type="PROSITE" id="PS50178">
    <property type="entry name" value="ZF_FYVE"/>
    <property type="match status" value="1"/>
</dbReference>
<evidence type="ECO:0000256" key="3">
    <source>
        <dbReference type="ARBA" id="ARBA00022833"/>
    </source>
</evidence>
<keyword evidence="3" id="KW-0862">Zinc</keyword>
<dbReference type="Proteomes" id="UP000054097">
    <property type="component" value="Unassembled WGS sequence"/>
</dbReference>
<dbReference type="InterPro" id="IPR000306">
    <property type="entry name" value="Znf_FYVE"/>
</dbReference>
<feature type="domain" description="FYVE-type" evidence="5">
    <location>
        <begin position="85"/>
        <end position="157"/>
    </location>
</feature>
<accession>A0A0C2WFM4</accession>
<keyword evidence="2 4" id="KW-0863">Zinc-finger</keyword>
<sequence>MASSPTSTARPSSIRSHAPSMDYFHFNFGSGQPVAGTSRRAIDLTPQLSQAPEFRVPTHEAPQKVSTPRWSVPTPQSVQATWERDEVAHDCRNCKRRFTFWLRKHCRRCGKIFCDRCSSRQALLDPADVVQDPAYTEAYSFPSSTHRVCDNCYEQATANVPGRFQGANAGSSLERIVVESASLLSVPRSRQDSMSQISDLADCPVCGTLLNDLGSPSMQEAHVKSCLEGPSGGPGANQAGKYLVYKLPGESTLIGVECAWFLS</sequence>
<evidence type="ECO:0000259" key="5">
    <source>
        <dbReference type="PROSITE" id="PS50178"/>
    </source>
</evidence>
<proteinExistence type="predicted"/>
<dbReference type="InterPro" id="IPR017455">
    <property type="entry name" value="Znf_FYVE-rel"/>
</dbReference>
<keyword evidence="1" id="KW-0479">Metal-binding</keyword>
<keyword evidence="7" id="KW-1185">Reference proteome</keyword>
<dbReference type="OrthoDB" id="10057496at2759"/>
<dbReference type="SUPFAM" id="SSF57903">
    <property type="entry name" value="FYVE/PHD zinc finger"/>
    <property type="match status" value="1"/>
</dbReference>
<evidence type="ECO:0000313" key="6">
    <source>
        <dbReference type="EMBL" id="KIM25208.1"/>
    </source>
</evidence>
<dbReference type="STRING" id="933852.A0A0C2WFM4"/>
<dbReference type="Gene3D" id="3.30.40.10">
    <property type="entry name" value="Zinc/RING finger domain, C3HC4 (zinc finger)"/>
    <property type="match status" value="1"/>
</dbReference>
<dbReference type="PANTHER" id="PTHR23164:SF29">
    <property type="entry name" value="E3 UBIQUITIN-PROTEIN LIGASE PIB1"/>
    <property type="match status" value="1"/>
</dbReference>
<evidence type="ECO:0000313" key="7">
    <source>
        <dbReference type="Proteomes" id="UP000054097"/>
    </source>
</evidence>
<dbReference type="Pfam" id="PF01363">
    <property type="entry name" value="FYVE"/>
    <property type="match status" value="1"/>
</dbReference>
<dbReference type="SMART" id="SM00064">
    <property type="entry name" value="FYVE"/>
    <property type="match status" value="1"/>
</dbReference>
<gene>
    <name evidence="6" type="ORF">M408DRAFT_74623</name>
</gene>
<dbReference type="EMBL" id="KN824316">
    <property type="protein sequence ID" value="KIM25208.1"/>
    <property type="molecule type" value="Genomic_DNA"/>
</dbReference>
<evidence type="ECO:0000256" key="2">
    <source>
        <dbReference type="ARBA" id="ARBA00022771"/>
    </source>
</evidence>
<organism evidence="6 7">
    <name type="scientific">Serendipita vermifera MAFF 305830</name>
    <dbReference type="NCBI Taxonomy" id="933852"/>
    <lineage>
        <taxon>Eukaryota</taxon>
        <taxon>Fungi</taxon>
        <taxon>Dikarya</taxon>
        <taxon>Basidiomycota</taxon>
        <taxon>Agaricomycotina</taxon>
        <taxon>Agaricomycetes</taxon>
        <taxon>Sebacinales</taxon>
        <taxon>Serendipitaceae</taxon>
        <taxon>Serendipita</taxon>
    </lineage>
</organism>
<name>A0A0C2WFM4_SERVB</name>